<name>A0A2W3Z7S4_9ENTE</name>
<gene>
    <name evidence="8" type="ORF">CI088_15865</name>
</gene>
<dbReference type="GO" id="GO:0051117">
    <property type="term" value="F:ATPase binding"/>
    <property type="evidence" value="ECO:0007669"/>
    <property type="project" value="TreeGrafter"/>
</dbReference>
<reference evidence="8 9" key="1">
    <citation type="submission" date="2017-11" db="EMBL/GenBank/DDBJ databases">
        <title>Draft genome sequence of Enterococcus plantarum TRW2 strain isolated from lettuce.</title>
        <authorList>
            <person name="Kim E.B."/>
            <person name="Marco M.L."/>
            <person name="Williams T.R."/>
            <person name="You I.H."/>
        </authorList>
    </citation>
    <scope>NUCLEOTIDE SEQUENCE [LARGE SCALE GENOMIC DNA]</scope>
    <source>
        <strain evidence="8 9">TRW2</strain>
    </source>
</reference>
<accession>A0A2W3Z7S4</accession>
<proteinExistence type="inferred from homology"/>
<evidence type="ECO:0000256" key="1">
    <source>
        <dbReference type="ARBA" id="ARBA00007039"/>
    </source>
</evidence>
<keyword evidence="3" id="KW-0645">Protease</keyword>
<keyword evidence="4" id="KW-0378">Hydrolase</keyword>
<evidence type="ECO:0000313" key="8">
    <source>
        <dbReference type="EMBL" id="PZL70124.1"/>
    </source>
</evidence>
<dbReference type="PRINTS" id="PR00127">
    <property type="entry name" value="CLPPROTEASEP"/>
</dbReference>
<evidence type="ECO:0000313" key="9">
    <source>
        <dbReference type="Proteomes" id="UP000249828"/>
    </source>
</evidence>
<dbReference type="AlphaFoldDB" id="A0A2W3Z7S4"/>
<comment type="similarity">
    <text evidence="1 6">Belongs to the peptidase S14 family.</text>
</comment>
<dbReference type="PANTHER" id="PTHR10381:SF70">
    <property type="entry name" value="ATP-DEPENDENT CLP PROTEASE PROTEOLYTIC SUBUNIT"/>
    <property type="match status" value="1"/>
</dbReference>
<evidence type="ECO:0000256" key="2">
    <source>
        <dbReference type="ARBA" id="ARBA00022490"/>
    </source>
</evidence>
<keyword evidence="2" id="KW-0963">Cytoplasm</keyword>
<dbReference type="GO" id="GO:0009368">
    <property type="term" value="C:endopeptidase Clp complex"/>
    <property type="evidence" value="ECO:0007669"/>
    <property type="project" value="TreeGrafter"/>
</dbReference>
<evidence type="ECO:0000256" key="3">
    <source>
        <dbReference type="ARBA" id="ARBA00022670"/>
    </source>
</evidence>
<organism evidence="8 9">
    <name type="scientific">Enterococcus plantarum</name>
    <dbReference type="NCBI Taxonomy" id="1077675"/>
    <lineage>
        <taxon>Bacteria</taxon>
        <taxon>Bacillati</taxon>
        <taxon>Bacillota</taxon>
        <taxon>Bacilli</taxon>
        <taxon>Lactobacillales</taxon>
        <taxon>Enterococcaceae</taxon>
        <taxon>Enterococcus</taxon>
    </lineage>
</organism>
<dbReference type="CDD" id="cd07016">
    <property type="entry name" value="S14_ClpP_1"/>
    <property type="match status" value="1"/>
</dbReference>
<sequence>MPELFLNGTVGYEITADRVRNFLASENSKEITVVINSGGGLVTEGLEIYNTLRSSGRTITTVISGIAASMASIIFLAGDERIAMDGTLFMIHKPSGISWGDADDFRKEAEILDKMQGGFQDIYKDRTNIADVESEINEGTWYTVAEMKDKGITNSERKITFKIVDEINNDISEVEDEEEMARIDDLKAELEEQKKINAKLAGEAEEAKLEAEIAQLKATNAAMNKEETIEEEKTETVEDDQKEIVEELAQVAAQKKPEVIETKNTVAETTMKNELPAFMQASSKY</sequence>
<dbReference type="GO" id="GO:0004252">
    <property type="term" value="F:serine-type endopeptidase activity"/>
    <property type="evidence" value="ECO:0007669"/>
    <property type="project" value="InterPro"/>
</dbReference>
<dbReference type="InterPro" id="IPR023562">
    <property type="entry name" value="ClpP/TepA"/>
</dbReference>
<comment type="caution">
    <text evidence="8">The sequence shown here is derived from an EMBL/GenBank/DDBJ whole genome shotgun (WGS) entry which is preliminary data.</text>
</comment>
<evidence type="ECO:0000256" key="7">
    <source>
        <dbReference type="SAM" id="Coils"/>
    </source>
</evidence>
<dbReference type="SUPFAM" id="SSF52096">
    <property type="entry name" value="ClpP/crotonase"/>
    <property type="match status" value="1"/>
</dbReference>
<dbReference type="EMBL" id="PIEU01000124">
    <property type="protein sequence ID" value="PZL70124.1"/>
    <property type="molecule type" value="Genomic_DNA"/>
</dbReference>
<dbReference type="NCBIfam" id="NF045542">
    <property type="entry name" value="Clp_rel_HeadMat"/>
    <property type="match status" value="1"/>
</dbReference>
<protein>
    <recommendedName>
        <fullName evidence="6">ATP-dependent Clp protease proteolytic subunit</fullName>
    </recommendedName>
</protein>
<dbReference type="GO" id="GO:0006515">
    <property type="term" value="P:protein quality control for misfolded or incompletely synthesized proteins"/>
    <property type="evidence" value="ECO:0007669"/>
    <property type="project" value="TreeGrafter"/>
</dbReference>
<dbReference type="GO" id="GO:0004176">
    <property type="term" value="F:ATP-dependent peptidase activity"/>
    <property type="evidence" value="ECO:0007669"/>
    <property type="project" value="InterPro"/>
</dbReference>
<evidence type="ECO:0000256" key="6">
    <source>
        <dbReference type="RuleBase" id="RU003567"/>
    </source>
</evidence>
<keyword evidence="5" id="KW-0720">Serine protease</keyword>
<evidence type="ECO:0000256" key="4">
    <source>
        <dbReference type="ARBA" id="ARBA00022801"/>
    </source>
</evidence>
<dbReference type="Gene3D" id="3.90.226.10">
    <property type="entry name" value="2-enoyl-CoA Hydratase, Chain A, domain 1"/>
    <property type="match status" value="1"/>
</dbReference>
<dbReference type="InterPro" id="IPR001907">
    <property type="entry name" value="ClpP"/>
</dbReference>
<evidence type="ECO:0000256" key="5">
    <source>
        <dbReference type="ARBA" id="ARBA00022825"/>
    </source>
</evidence>
<dbReference type="RefSeq" id="WP_111248872.1">
    <property type="nucleotide sequence ID" value="NZ_PIEU01000124.1"/>
</dbReference>
<dbReference type="Proteomes" id="UP000249828">
    <property type="component" value="Unassembled WGS sequence"/>
</dbReference>
<dbReference type="InterPro" id="IPR029045">
    <property type="entry name" value="ClpP/crotonase-like_dom_sf"/>
</dbReference>
<dbReference type="PANTHER" id="PTHR10381">
    <property type="entry name" value="ATP-DEPENDENT CLP PROTEASE PROTEOLYTIC SUBUNIT"/>
    <property type="match status" value="1"/>
</dbReference>
<keyword evidence="9" id="KW-1185">Reference proteome</keyword>
<feature type="coiled-coil region" evidence="7">
    <location>
        <begin position="164"/>
        <end position="226"/>
    </location>
</feature>
<keyword evidence="7" id="KW-0175">Coiled coil</keyword>
<dbReference type="Pfam" id="PF00574">
    <property type="entry name" value="CLP_protease"/>
    <property type="match status" value="1"/>
</dbReference>